<evidence type="ECO:0000256" key="11">
    <source>
        <dbReference type="PIRSR" id="PIRSR610972-2"/>
    </source>
</evidence>
<comment type="catalytic activity">
    <reaction evidence="7">
        <text>beta-D-glucose 1-phosphate = beta-D-glucose 6-phosphate</text>
        <dbReference type="Rhea" id="RHEA:20113"/>
        <dbReference type="ChEBI" id="CHEBI:57684"/>
        <dbReference type="ChEBI" id="CHEBI:58247"/>
        <dbReference type="EC" id="5.4.2.6"/>
    </reaction>
</comment>
<feature type="active site" description="Nucleophile" evidence="10">
    <location>
        <position position="9"/>
    </location>
</feature>
<keyword evidence="15" id="KW-1185">Reference proteome</keyword>
<evidence type="ECO:0000256" key="5">
    <source>
        <dbReference type="ARBA" id="ARBA00023235"/>
    </source>
</evidence>
<evidence type="ECO:0000256" key="7">
    <source>
        <dbReference type="ARBA" id="ARBA00044926"/>
    </source>
</evidence>
<feature type="binding site" evidence="12">
    <location>
        <position position="170"/>
    </location>
    <ligand>
        <name>Mg(2+)</name>
        <dbReference type="ChEBI" id="CHEBI:18420"/>
    </ligand>
</feature>
<keyword evidence="6" id="KW-0119">Carbohydrate metabolism</keyword>
<dbReference type="SFLD" id="SFLDG01135">
    <property type="entry name" value="C1.5.6:_HAD__Beta-PGM__Phospha"/>
    <property type="match status" value="1"/>
</dbReference>
<dbReference type="OrthoDB" id="9797743at2"/>
<dbReference type="SFLD" id="SFLDG01129">
    <property type="entry name" value="C1.5:_HAD__Beta-PGM__Phosphata"/>
    <property type="match status" value="1"/>
</dbReference>
<dbReference type="SFLD" id="SFLDS00003">
    <property type="entry name" value="Haloacid_Dehalogenase"/>
    <property type="match status" value="1"/>
</dbReference>
<protein>
    <recommendedName>
        <fullName evidence="9">Beta-phosphoglucomutase</fullName>
        <ecNumber evidence="8">5.4.2.6</ecNumber>
    </recommendedName>
</protein>
<reference evidence="14 15" key="1">
    <citation type="submission" date="2018-11" db="EMBL/GenBank/DDBJ databases">
        <title>Aureibaculum marinum gen. nov., sp. nov., a member of the family Flavobacteriaceae isolated from the Bohai Sea.</title>
        <authorList>
            <person name="Ji X."/>
        </authorList>
    </citation>
    <scope>NUCLEOTIDE SEQUENCE [LARGE SCALE GENOMIC DNA]</scope>
    <source>
        <strain evidence="14 15">BH-SD17</strain>
    </source>
</reference>
<dbReference type="Pfam" id="PF00702">
    <property type="entry name" value="Hydrolase"/>
    <property type="match status" value="1"/>
</dbReference>
<evidence type="ECO:0000256" key="9">
    <source>
        <dbReference type="ARBA" id="ARBA00044991"/>
    </source>
</evidence>
<comment type="similarity">
    <text evidence="1">Belongs to the HAD-like hydrolase superfamily. CbbY/CbbZ/Gph/YieH family.</text>
</comment>
<dbReference type="Proteomes" id="UP000270856">
    <property type="component" value="Unassembled WGS sequence"/>
</dbReference>
<keyword evidence="2" id="KW-0597">Phosphoprotein</keyword>
<feature type="binding site" evidence="11">
    <location>
        <position position="25"/>
    </location>
    <ligand>
        <name>substrate</name>
    </ligand>
</feature>
<evidence type="ECO:0000256" key="10">
    <source>
        <dbReference type="PIRSR" id="PIRSR610972-1"/>
    </source>
</evidence>
<evidence type="ECO:0000256" key="4">
    <source>
        <dbReference type="ARBA" id="ARBA00022842"/>
    </source>
</evidence>
<keyword evidence="3 12" id="KW-0479">Metal-binding</keyword>
<evidence type="ECO:0000256" key="1">
    <source>
        <dbReference type="ARBA" id="ARBA00006171"/>
    </source>
</evidence>
<evidence type="ECO:0000313" key="15">
    <source>
        <dbReference type="Proteomes" id="UP000270856"/>
    </source>
</evidence>
<proteinExistence type="inferred from homology"/>
<evidence type="ECO:0000256" key="2">
    <source>
        <dbReference type="ARBA" id="ARBA00022553"/>
    </source>
</evidence>
<dbReference type="Gene3D" id="3.40.50.1000">
    <property type="entry name" value="HAD superfamily/HAD-like"/>
    <property type="match status" value="1"/>
</dbReference>
<dbReference type="EC" id="5.4.2.6" evidence="8"/>
<feature type="binding site" evidence="11">
    <location>
        <begin position="114"/>
        <end position="118"/>
    </location>
    <ligand>
        <name>substrate</name>
    </ligand>
</feature>
<dbReference type="InterPro" id="IPR036412">
    <property type="entry name" value="HAD-like_sf"/>
</dbReference>
<evidence type="ECO:0000256" key="6">
    <source>
        <dbReference type="ARBA" id="ARBA00023277"/>
    </source>
</evidence>
<dbReference type="InterPro" id="IPR006439">
    <property type="entry name" value="HAD-SF_hydro_IA"/>
</dbReference>
<dbReference type="EMBL" id="RPFJ01000002">
    <property type="protein sequence ID" value="RPE00174.1"/>
    <property type="molecule type" value="Genomic_DNA"/>
</dbReference>
<dbReference type="GO" id="GO:0005975">
    <property type="term" value="P:carbohydrate metabolic process"/>
    <property type="evidence" value="ECO:0007669"/>
    <property type="project" value="InterPro"/>
</dbReference>
<dbReference type="SUPFAM" id="SSF56784">
    <property type="entry name" value="HAD-like"/>
    <property type="match status" value="1"/>
</dbReference>
<feature type="binding site" evidence="11">
    <location>
        <position position="145"/>
    </location>
    <ligand>
        <name>substrate</name>
    </ligand>
</feature>
<evidence type="ECO:0000256" key="13">
    <source>
        <dbReference type="PIRSR" id="PIRSR610972-4"/>
    </source>
</evidence>
<dbReference type="GO" id="GO:0000287">
    <property type="term" value="F:magnesium ion binding"/>
    <property type="evidence" value="ECO:0007669"/>
    <property type="project" value="InterPro"/>
</dbReference>
<dbReference type="CDD" id="cd02598">
    <property type="entry name" value="HAD_BPGM"/>
    <property type="match status" value="1"/>
</dbReference>
<dbReference type="PANTHER" id="PTHR46193:SF18">
    <property type="entry name" value="HEXITOL PHOSPHATASE B"/>
    <property type="match status" value="1"/>
</dbReference>
<keyword evidence="5 14" id="KW-0413">Isomerase</keyword>
<evidence type="ECO:0000313" key="14">
    <source>
        <dbReference type="EMBL" id="RPE00174.1"/>
    </source>
</evidence>
<dbReference type="InterPro" id="IPR023214">
    <property type="entry name" value="HAD_sf"/>
</dbReference>
<feature type="active site" description="Proton donor/acceptor" evidence="10">
    <location>
        <position position="11"/>
    </location>
</feature>
<feature type="binding site" evidence="11">
    <location>
        <begin position="9"/>
        <end position="11"/>
    </location>
    <ligand>
        <name>substrate</name>
    </ligand>
</feature>
<sequence>MNKKGFIFDLDGVIVDTAKYHYLAWRDLANELGFEFTIEQNEMFKGVSRKRCMEILLDIGGIKATQEQFDNWMVEKNEDYLKYIEKMDESEILPDVNRVLDFLKKHNMSIALGSASKNAQPILEKVGLLSYFDTIVDGNNVTKAKPDPEVFLLAAEQLGVKPNNCVVFEDAVAGIKAANSAAMISIGIGDKNVLSEATYNFNDFTEMNVDFLERLITN</sequence>
<accession>A0A3N4PKN7</accession>
<dbReference type="InterPro" id="IPR023198">
    <property type="entry name" value="PGP-like_dom2"/>
</dbReference>
<dbReference type="InterPro" id="IPR010976">
    <property type="entry name" value="B-phosphoglucomutase_hydrolase"/>
</dbReference>
<evidence type="ECO:0000256" key="12">
    <source>
        <dbReference type="PIRSR" id="PIRSR610972-3"/>
    </source>
</evidence>
<dbReference type="Gene3D" id="1.10.150.240">
    <property type="entry name" value="Putative phosphatase, domain 2"/>
    <property type="match status" value="1"/>
</dbReference>
<dbReference type="AlphaFoldDB" id="A0A3N4PKN7"/>
<dbReference type="NCBIfam" id="TIGR01509">
    <property type="entry name" value="HAD-SF-IA-v3"/>
    <property type="match status" value="1"/>
</dbReference>
<feature type="site" description="Important for catalytic activity and assists the phosphoryl transfer reaction to Asp8 by balancing charge and orienting the reacting groups" evidence="13">
    <location>
        <position position="145"/>
    </location>
</feature>
<feature type="binding site" evidence="12">
    <location>
        <position position="9"/>
    </location>
    <ligand>
        <name>Mg(2+)</name>
        <dbReference type="ChEBI" id="CHEBI:18420"/>
    </ligand>
</feature>
<organism evidence="14 15">
    <name type="scientific">Aureibaculum marinum</name>
    <dbReference type="NCBI Taxonomy" id="2487930"/>
    <lineage>
        <taxon>Bacteria</taxon>
        <taxon>Pseudomonadati</taxon>
        <taxon>Bacteroidota</taxon>
        <taxon>Flavobacteriia</taxon>
        <taxon>Flavobacteriales</taxon>
        <taxon>Flavobacteriaceae</taxon>
        <taxon>Aureibaculum</taxon>
    </lineage>
</organism>
<dbReference type="NCBIfam" id="TIGR02009">
    <property type="entry name" value="PGMB-YQAB-SF"/>
    <property type="match status" value="1"/>
</dbReference>
<comment type="cofactor">
    <cofactor evidence="12">
        <name>Mg(2+)</name>
        <dbReference type="ChEBI" id="CHEBI:18420"/>
    </cofactor>
    <text evidence="12">Binds 2 magnesium ions per subunit.</text>
</comment>
<dbReference type="NCBIfam" id="TIGR01549">
    <property type="entry name" value="HAD-SF-IA-v1"/>
    <property type="match status" value="1"/>
</dbReference>
<dbReference type="GO" id="GO:0008801">
    <property type="term" value="F:beta-phosphoglucomutase activity"/>
    <property type="evidence" value="ECO:0007669"/>
    <property type="project" value="UniProtKB-EC"/>
</dbReference>
<dbReference type="NCBIfam" id="TIGR01990">
    <property type="entry name" value="bPGM"/>
    <property type="match status" value="1"/>
</dbReference>
<dbReference type="PANTHER" id="PTHR46193">
    <property type="entry name" value="6-PHOSPHOGLUCONATE PHOSPHATASE"/>
    <property type="match status" value="1"/>
</dbReference>
<name>A0A3N4PKN7_9FLAO</name>
<feature type="site" description="Important for catalytic activity and assists the phosphoryl transfer reaction to Asp8 by balancing charge and orienting the reacting groups" evidence="13">
    <location>
        <position position="114"/>
    </location>
</feature>
<dbReference type="InterPro" id="IPR051600">
    <property type="entry name" value="Beta-PGM-like"/>
</dbReference>
<feature type="binding site" evidence="11">
    <location>
        <position position="76"/>
    </location>
    <ligand>
        <name>substrate</name>
    </ligand>
</feature>
<feature type="binding site" evidence="12">
    <location>
        <position position="11"/>
    </location>
    <ligand>
        <name>Mg(2+)</name>
        <dbReference type="ChEBI" id="CHEBI:18420"/>
    </ligand>
</feature>
<evidence type="ECO:0000256" key="8">
    <source>
        <dbReference type="ARBA" id="ARBA00044968"/>
    </source>
</evidence>
<feature type="binding site" evidence="12">
    <location>
        <position position="169"/>
    </location>
    <ligand>
        <name>Mg(2+)</name>
        <dbReference type="ChEBI" id="CHEBI:18420"/>
    </ligand>
</feature>
<gene>
    <name evidence="14" type="primary">pgmB</name>
    <name evidence="14" type="ORF">EGM88_02620</name>
</gene>
<keyword evidence="4 12" id="KW-0460">Magnesium</keyword>
<comment type="caution">
    <text evidence="14">The sequence shown here is derived from an EMBL/GenBank/DDBJ whole genome shotgun (WGS) entry which is preliminary data.</text>
</comment>
<dbReference type="RefSeq" id="WP_123896410.1">
    <property type="nucleotide sequence ID" value="NZ_RPFJ01000002.1"/>
</dbReference>
<evidence type="ECO:0000256" key="3">
    <source>
        <dbReference type="ARBA" id="ARBA00022723"/>
    </source>
</evidence>
<dbReference type="InterPro" id="IPR010972">
    <property type="entry name" value="Beta-PGM"/>
</dbReference>